<dbReference type="PANTHER" id="PTHR32282:SF33">
    <property type="entry name" value="PEPTIDOGLYCAN GLYCOSYLTRANSFERASE"/>
    <property type="match status" value="1"/>
</dbReference>
<keyword evidence="4" id="KW-0808">Transferase</keyword>
<evidence type="ECO:0000256" key="5">
    <source>
        <dbReference type="ARBA" id="ARBA00022801"/>
    </source>
</evidence>
<dbReference type="SUPFAM" id="SSF53955">
    <property type="entry name" value="Lysozyme-like"/>
    <property type="match status" value="1"/>
</dbReference>
<keyword evidence="9" id="KW-1133">Transmembrane helix</keyword>
<keyword evidence="9" id="KW-0812">Transmembrane</keyword>
<reference evidence="11 12" key="1">
    <citation type="submission" date="2018-05" db="EMBL/GenBank/DDBJ databases">
        <title>Amnibacterium sp. M8JJ-5, whole genome shotgun sequence.</title>
        <authorList>
            <person name="Tuo L."/>
        </authorList>
    </citation>
    <scope>NUCLEOTIDE SEQUENCE [LARGE SCALE GENOMIC DNA]</scope>
    <source>
        <strain evidence="11 12">M8JJ-5</strain>
    </source>
</reference>
<keyword evidence="5" id="KW-0378">Hydrolase</keyword>
<dbReference type="InterPro" id="IPR001460">
    <property type="entry name" value="PCN-bd_Tpept"/>
</dbReference>
<dbReference type="CDD" id="cd06577">
    <property type="entry name" value="PASTA_pknB"/>
    <property type="match status" value="2"/>
</dbReference>
<comment type="catalytic activity">
    <reaction evidence="8">
        <text>[GlcNAc-(1-&gt;4)-Mur2Ac(oyl-L-Ala-gamma-D-Glu-L-Lys-D-Ala-D-Ala)](n)-di-trans,octa-cis-undecaprenyl diphosphate + beta-D-GlcNAc-(1-&gt;4)-Mur2Ac(oyl-L-Ala-gamma-D-Glu-L-Lys-D-Ala-D-Ala)-di-trans,octa-cis-undecaprenyl diphosphate = [GlcNAc-(1-&gt;4)-Mur2Ac(oyl-L-Ala-gamma-D-Glu-L-Lys-D-Ala-D-Ala)](n+1)-di-trans,octa-cis-undecaprenyl diphosphate + di-trans,octa-cis-undecaprenyl diphosphate + H(+)</text>
        <dbReference type="Rhea" id="RHEA:23708"/>
        <dbReference type="Rhea" id="RHEA-COMP:9602"/>
        <dbReference type="Rhea" id="RHEA-COMP:9603"/>
        <dbReference type="ChEBI" id="CHEBI:15378"/>
        <dbReference type="ChEBI" id="CHEBI:58405"/>
        <dbReference type="ChEBI" id="CHEBI:60033"/>
        <dbReference type="ChEBI" id="CHEBI:78435"/>
        <dbReference type="EC" id="2.4.99.28"/>
    </reaction>
</comment>
<dbReference type="PROSITE" id="PS51178">
    <property type="entry name" value="PASTA"/>
    <property type="match status" value="1"/>
</dbReference>
<keyword evidence="12" id="KW-1185">Reference proteome</keyword>
<dbReference type="InterPro" id="IPR001264">
    <property type="entry name" value="Glyco_trans_51"/>
</dbReference>
<dbReference type="GO" id="GO:0030288">
    <property type="term" value="C:outer membrane-bounded periplasmic space"/>
    <property type="evidence" value="ECO:0007669"/>
    <property type="project" value="TreeGrafter"/>
</dbReference>
<protein>
    <submittedName>
        <fullName evidence="11">Penicillin-binding protein</fullName>
    </submittedName>
</protein>
<dbReference type="Proteomes" id="UP000244893">
    <property type="component" value="Unassembled WGS sequence"/>
</dbReference>
<feature type="transmembrane region" description="Helical" evidence="9">
    <location>
        <begin position="63"/>
        <end position="89"/>
    </location>
</feature>
<proteinExistence type="predicted"/>
<dbReference type="AlphaFoldDB" id="A0A2V1HPC9"/>
<dbReference type="SUPFAM" id="SSF56601">
    <property type="entry name" value="beta-lactamase/transpeptidase-like"/>
    <property type="match status" value="1"/>
</dbReference>
<organism evidence="11 12">
    <name type="scientific">Amnibacterium flavum</name>
    <dbReference type="NCBI Taxonomy" id="2173173"/>
    <lineage>
        <taxon>Bacteria</taxon>
        <taxon>Bacillati</taxon>
        <taxon>Actinomycetota</taxon>
        <taxon>Actinomycetes</taxon>
        <taxon>Micrococcales</taxon>
        <taxon>Microbacteriaceae</taxon>
        <taxon>Amnibacterium</taxon>
    </lineage>
</organism>
<dbReference type="GO" id="GO:0009252">
    <property type="term" value="P:peptidoglycan biosynthetic process"/>
    <property type="evidence" value="ECO:0007669"/>
    <property type="project" value="TreeGrafter"/>
</dbReference>
<dbReference type="GO" id="GO:0009002">
    <property type="term" value="F:serine-type D-Ala-D-Ala carboxypeptidase activity"/>
    <property type="evidence" value="ECO:0007669"/>
    <property type="project" value="UniProtKB-EC"/>
</dbReference>
<dbReference type="Pfam" id="PF00905">
    <property type="entry name" value="Transpeptidase"/>
    <property type="match status" value="1"/>
</dbReference>
<keyword evidence="6" id="KW-0511">Multifunctional enzyme</keyword>
<keyword evidence="2" id="KW-0645">Protease</keyword>
<name>A0A2V1HPC9_9MICO</name>
<evidence type="ECO:0000256" key="2">
    <source>
        <dbReference type="ARBA" id="ARBA00022670"/>
    </source>
</evidence>
<evidence type="ECO:0000313" key="12">
    <source>
        <dbReference type="Proteomes" id="UP000244893"/>
    </source>
</evidence>
<keyword evidence="9" id="KW-0472">Membrane</keyword>
<dbReference type="InterPro" id="IPR036950">
    <property type="entry name" value="PBP_transglycosylase"/>
</dbReference>
<dbReference type="GO" id="GO:0008955">
    <property type="term" value="F:peptidoglycan glycosyltransferase activity"/>
    <property type="evidence" value="ECO:0007669"/>
    <property type="project" value="UniProtKB-EC"/>
</dbReference>
<evidence type="ECO:0000256" key="3">
    <source>
        <dbReference type="ARBA" id="ARBA00022676"/>
    </source>
</evidence>
<evidence type="ECO:0000259" key="10">
    <source>
        <dbReference type="PROSITE" id="PS51178"/>
    </source>
</evidence>
<dbReference type="InterPro" id="IPR012338">
    <property type="entry name" value="Beta-lactam/transpept-like"/>
</dbReference>
<evidence type="ECO:0000256" key="1">
    <source>
        <dbReference type="ARBA" id="ARBA00022645"/>
    </source>
</evidence>
<evidence type="ECO:0000256" key="6">
    <source>
        <dbReference type="ARBA" id="ARBA00023268"/>
    </source>
</evidence>
<evidence type="ECO:0000256" key="4">
    <source>
        <dbReference type="ARBA" id="ARBA00022679"/>
    </source>
</evidence>
<evidence type="ECO:0000256" key="8">
    <source>
        <dbReference type="ARBA" id="ARBA00049902"/>
    </source>
</evidence>
<evidence type="ECO:0000256" key="9">
    <source>
        <dbReference type="SAM" id="Phobius"/>
    </source>
</evidence>
<dbReference type="Gene3D" id="3.40.710.10">
    <property type="entry name" value="DD-peptidase/beta-lactamase superfamily"/>
    <property type="match status" value="1"/>
</dbReference>
<accession>A0A2V1HPC9</accession>
<keyword evidence="1" id="KW-0121">Carboxypeptidase</keyword>
<dbReference type="PANTHER" id="PTHR32282">
    <property type="entry name" value="BINDING PROTEIN TRANSPEPTIDASE, PUTATIVE-RELATED"/>
    <property type="match status" value="1"/>
</dbReference>
<keyword evidence="3" id="KW-0328">Glycosyltransferase</keyword>
<gene>
    <name evidence="11" type="ORF">DDQ50_12150</name>
</gene>
<dbReference type="GO" id="GO:0008658">
    <property type="term" value="F:penicillin binding"/>
    <property type="evidence" value="ECO:0007669"/>
    <property type="project" value="InterPro"/>
</dbReference>
<dbReference type="Pfam" id="PF00912">
    <property type="entry name" value="Transgly"/>
    <property type="match status" value="1"/>
</dbReference>
<dbReference type="InterPro" id="IPR005543">
    <property type="entry name" value="PASTA_dom"/>
</dbReference>
<dbReference type="Pfam" id="PF03793">
    <property type="entry name" value="PASTA"/>
    <property type="match status" value="1"/>
</dbReference>
<comment type="caution">
    <text evidence="11">The sequence shown here is derived from an EMBL/GenBank/DDBJ whole genome shotgun (WGS) entry which is preliminary data.</text>
</comment>
<dbReference type="InterPro" id="IPR023346">
    <property type="entry name" value="Lysozyme-like_dom_sf"/>
</dbReference>
<evidence type="ECO:0000313" key="11">
    <source>
        <dbReference type="EMBL" id="PVZ94456.1"/>
    </source>
</evidence>
<dbReference type="Gene3D" id="3.30.10.20">
    <property type="match status" value="2"/>
</dbReference>
<feature type="domain" description="PASTA" evidence="10">
    <location>
        <begin position="793"/>
        <end position="857"/>
    </location>
</feature>
<evidence type="ECO:0000256" key="7">
    <source>
        <dbReference type="ARBA" id="ARBA00034000"/>
    </source>
</evidence>
<dbReference type="SMART" id="SM00740">
    <property type="entry name" value="PASTA"/>
    <property type="match status" value="2"/>
</dbReference>
<dbReference type="InterPro" id="IPR050396">
    <property type="entry name" value="Glycosyltr_51/Transpeptidase"/>
</dbReference>
<dbReference type="GO" id="GO:0006508">
    <property type="term" value="P:proteolysis"/>
    <property type="evidence" value="ECO:0007669"/>
    <property type="project" value="UniProtKB-KW"/>
</dbReference>
<dbReference type="OrthoDB" id="9766909at2"/>
<dbReference type="Gene3D" id="1.10.3810.10">
    <property type="entry name" value="Biosynthetic peptidoglycan transglycosylase-like"/>
    <property type="match status" value="1"/>
</dbReference>
<sequence>MREPLRALPDPLPSPACVPTATPRRNRIVTIGALTAEPSVRSRILSGERGPTLSPFARTPSRIAGLLGFIGMSVAAGVLATVAITPALALTSVAANDTIGIFEDLPDYLEIQPLSQRTNIYATNSDGSPKLLAYFYEQNRIEVGWDQVNGFVKDAAVAGEDPRYYDHGGIDLQGTVRAVLNNALGRPIQGGSSITQQYVKNVNIQNAIKDLTDQDEITAAYEAATVQTESRKIREMKYAIGLEKRYTKDEILLGYLNIAGFGGTVYGIEAAANYYFGTSAANATLQQSASLMAIVNNPEKYRLDYPDSETNGAANGYAANKSRRDYILGNMLEEKMITQQEHDDAVAAPVEPSIQPPSGGCALAGGSGFFCDYVTRVFKNDEFFGDDPKARLRNFITAGYDVYTTLDVDVQAAAEAAINDNVPWHLDDFDIGATVVTVQPGTGKILAMAQNKRYSVDPEDLAADPTATAINYNADYDYGGSTGFQPGSTYKIFTLLEWLKEGHGLNEGVDARRKDLRGTAWKDSCSPDGKYVLGESWNPRNDEGGNGGFWTALYNTMNSENTGFIAMSKQLDLCGISGTANAMGVYRADRGVEDMITDDAGNPVLDAEGNETYSVRSGELVHGPSSVLGTNEVAPLQMAGAFATIASGGTYCEPIAIERIVAPDGTEVPVPPSKCTKALEPEVAATAAYALQQAFQRGTGSPTYSSLTNRAPTLGKTGTTDEAEATWMSGATTKAATVTGVFNVTGHVNERNYYLDSGQAASARHRIAPRVMSALNAKYGGDEFPAASQELLRGQQATVPDVRGLSIDQAKAIIEGAGFGFLDGGQQDSDLPVGTVSGTTPSGQTSKSSIVTVYTSNGLLKALPDLTGVQQNAVAGALASAGFTAAPTIQCEVDGALQPNSPALVKSQDPSPGTAARSDVAVRVTVTKRTC</sequence>
<dbReference type="EMBL" id="QEOP01000002">
    <property type="protein sequence ID" value="PVZ94456.1"/>
    <property type="molecule type" value="Genomic_DNA"/>
</dbReference>
<comment type="catalytic activity">
    <reaction evidence="7">
        <text>Preferential cleavage: (Ac)2-L-Lys-D-Ala-|-D-Ala. Also transpeptidation of peptidyl-alanyl moieties that are N-acyl substituents of D-alanine.</text>
        <dbReference type="EC" id="3.4.16.4"/>
    </reaction>
</comment>